<dbReference type="SUPFAM" id="SSF53474">
    <property type="entry name" value="alpha/beta-Hydrolases"/>
    <property type="match status" value="1"/>
</dbReference>
<dbReference type="STRING" id="758803.SAMN05421803_101203"/>
<dbReference type="InterPro" id="IPR050471">
    <property type="entry name" value="AB_hydrolase"/>
</dbReference>
<accession>A0A1M6B390</accession>
<sequence>MTLPRTHGLTPVGDGARLHWTALGHARGRPPVVLLHGGPGLPDYLGDLAPMVADLTRVHRYDQRGTGRSPWRGRHTLARHADDLAALLDAWDAPSAVLVGHSYGADLAARFCLRHPGRAAAVQFVCGPFTGDWRAGYRAERARRMSPRERERLVALEGMHRTGEQEVELLTLAWSTDHADPERGRSRAARAARLRRPVNWAMNAELGEQARRDPLDARLDELGRCLPARAAILAGARDPRPVSALEALARRLSLPLVQVGDAGHEPWLERPEAVRAHLRGFVRDAVTA</sequence>
<dbReference type="PRINTS" id="PR00793">
    <property type="entry name" value="PROAMNOPTASE"/>
</dbReference>
<reference evidence="4 5" key="1">
    <citation type="submission" date="2016-11" db="EMBL/GenBank/DDBJ databases">
        <authorList>
            <person name="Jaros S."/>
            <person name="Januszkiewicz K."/>
            <person name="Wedrychowicz H."/>
        </authorList>
    </citation>
    <scope>NUCLEOTIDE SEQUENCE [LARGE SCALE GENOMIC DNA]</scope>
    <source>
        <strain evidence="4 5">CGMCC 4.5723</strain>
    </source>
</reference>
<evidence type="ECO:0000256" key="1">
    <source>
        <dbReference type="ARBA" id="ARBA00010088"/>
    </source>
</evidence>
<feature type="domain" description="AB hydrolase-1" evidence="3">
    <location>
        <begin position="30"/>
        <end position="271"/>
    </location>
</feature>
<dbReference type="Proteomes" id="UP000184452">
    <property type="component" value="Unassembled WGS sequence"/>
</dbReference>
<keyword evidence="2" id="KW-0378">Hydrolase</keyword>
<dbReference type="InterPro" id="IPR002410">
    <property type="entry name" value="Peptidase_S33"/>
</dbReference>
<dbReference type="PANTHER" id="PTHR43433">
    <property type="entry name" value="HYDROLASE, ALPHA/BETA FOLD FAMILY PROTEIN"/>
    <property type="match status" value="1"/>
</dbReference>
<dbReference type="AlphaFoldDB" id="A0A1M6B390"/>
<dbReference type="EMBL" id="FQZK01000001">
    <property type="protein sequence ID" value="SHI43204.1"/>
    <property type="molecule type" value="Genomic_DNA"/>
</dbReference>
<name>A0A1M6B390_9ACTN</name>
<evidence type="ECO:0000256" key="2">
    <source>
        <dbReference type="ARBA" id="ARBA00022801"/>
    </source>
</evidence>
<dbReference type="InterPro" id="IPR000073">
    <property type="entry name" value="AB_hydrolase_1"/>
</dbReference>
<gene>
    <name evidence="4" type="ORF">SAMN05421803_101203</name>
</gene>
<dbReference type="GO" id="GO:0006508">
    <property type="term" value="P:proteolysis"/>
    <property type="evidence" value="ECO:0007669"/>
    <property type="project" value="InterPro"/>
</dbReference>
<organism evidence="4 5">
    <name type="scientific">Nocardiopsis flavescens</name>
    <dbReference type="NCBI Taxonomy" id="758803"/>
    <lineage>
        <taxon>Bacteria</taxon>
        <taxon>Bacillati</taxon>
        <taxon>Actinomycetota</taxon>
        <taxon>Actinomycetes</taxon>
        <taxon>Streptosporangiales</taxon>
        <taxon>Nocardiopsidaceae</taxon>
        <taxon>Nocardiopsis</taxon>
    </lineage>
</organism>
<dbReference type="InterPro" id="IPR029058">
    <property type="entry name" value="AB_hydrolase_fold"/>
</dbReference>
<dbReference type="GO" id="GO:0004177">
    <property type="term" value="F:aminopeptidase activity"/>
    <property type="evidence" value="ECO:0007669"/>
    <property type="project" value="UniProtKB-EC"/>
</dbReference>
<proteinExistence type="inferred from homology"/>
<dbReference type="Pfam" id="PF00561">
    <property type="entry name" value="Abhydrolase_1"/>
    <property type="match status" value="1"/>
</dbReference>
<evidence type="ECO:0000313" key="4">
    <source>
        <dbReference type="EMBL" id="SHI43204.1"/>
    </source>
</evidence>
<evidence type="ECO:0000259" key="3">
    <source>
        <dbReference type="Pfam" id="PF00561"/>
    </source>
</evidence>
<dbReference type="PANTHER" id="PTHR43433:SF5">
    <property type="entry name" value="AB HYDROLASE-1 DOMAIN-CONTAINING PROTEIN"/>
    <property type="match status" value="1"/>
</dbReference>
<dbReference type="Gene3D" id="3.40.50.1820">
    <property type="entry name" value="alpha/beta hydrolase"/>
    <property type="match status" value="1"/>
</dbReference>
<protein>
    <submittedName>
        <fullName evidence="4">Proline iminopeptidase</fullName>
    </submittedName>
</protein>
<evidence type="ECO:0000313" key="5">
    <source>
        <dbReference type="Proteomes" id="UP000184452"/>
    </source>
</evidence>
<dbReference type="RefSeq" id="WP_218619473.1">
    <property type="nucleotide sequence ID" value="NZ_FQZK01000001.1"/>
</dbReference>
<comment type="similarity">
    <text evidence="1">Belongs to the peptidase S33 family.</text>
</comment>
<keyword evidence="5" id="KW-1185">Reference proteome</keyword>